<gene>
    <name evidence="12" type="ORF">RR48_09085</name>
</gene>
<name>A0A194RB53_PAPMA</name>
<dbReference type="SUPFAM" id="SSF51445">
    <property type="entry name" value="(Trans)glycosidases"/>
    <property type="match status" value="2"/>
</dbReference>
<feature type="domain" description="Beta-galactosidase galactose-binding" evidence="11">
    <location>
        <begin position="615"/>
        <end position="677"/>
    </location>
</feature>
<comment type="similarity">
    <text evidence="1 8">Belongs to the glycosyl hydrolase 35 family.</text>
</comment>
<dbReference type="Pfam" id="PF21467">
    <property type="entry name" value="BetaGal_gal-bd"/>
    <property type="match status" value="1"/>
</dbReference>
<dbReference type="STRING" id="76193.A0A194RB53"/>
<feature type="active site" description="Proton donor" evidence="6">
    <location>
        <position position="151"/>
    </location>
</feature>
<dbReference type="FunFam" id="3.20.20.80:FF:000017">
    <property type="entry name" value="Beta-galactosidase"/>
    <property type="match status" value="1"/>
</dbReference>
<keyword evidence="13" id="KW-1185">Reference proteome</keyword>
<evidence type="ECO:0000256" key="2">
    <source>
        <dbReference type="ARBA" id="ARBA00022729"/>
    </source>
</evidence>
<dbReference type="PANTHER" id="PTHR23421">
    <property type="entry name" value="BETA-GALACTOSIDASE RELATED"/>
    <property type="match status" value="1"/>
</dbReference>
<dbReference type="InterPro" id="IPR001944">
    <property type="entry name" value="Glycoside_Hdrlase_35"/>
</dbReference>
<dbReference type="Pfam" id="PF21317">
    <property type="entry name" value="BetaGal_ABD_1"/>
    <property type="match status" value="1"/>
</dbReference>
<dbReference type="InterPro" id="IPR048912">
    <property type="entry name" value="BetaGal1-like_ABD1"/>
</dbReference>
<protein>
    <recommendedName>
        <fullName evidence="7">Beta-galactosidase</fullName>
        <ecNumber evidence="7">3.2.1.23</ecNumber>
    </recommendedName>
</protein>
<feature type="domain" description="Glycoside hydrolase 35 catalytic" evidence="9">
    <location>
        <begin position="2"/>
        <end position="318"/>
    </location>
</feature>
<feature type="non-terminal residue" evidence="12">
    <location>
        <position position="1"/>
    </location>
</feature>
<keyword evidence="4" id="KW-0325">Glycoprotein</keyword>
<organism evidence="12 13">
    <name type="scientific">Papilio machaon</name>
    <name type="common">Old World swallowtail butterfly</name>
    <dbReference type="NCBI Taxonomy" id="76193"/>
    <lineage>
        <taxon>Eukaryota</taxon>
        <taxon>Metazoa</taxon>
        <taxon>Ecdysozoa</taxon>
        <taxon>Arthropoda</taxon>
        <taxon>Hexapoda</taxon>
        <taxon>Insecta</taxon>
        <taxon>Pterygota</taxon>
        <taxon>Neoptera</taxon>
        <taxon>Endopterygota</taxon>
        <taxon>Lepidoptera</taxon>
        <taxon>Glossata</taxon>
        <taxon>Ditrysia</taxon>
        <taxon>Papilionoidea</taxon>
        <taxon>Papilionidae</taxon>
        <taxon>Papilioninae</taxon>
        <taxon>Papilio</taxon>
    </lineage>
</organism>
<dbReference type="InterPro" id="IPR048913">
    <property type="entry name" value="BetaGal_gal-bd"/>
</dbReference>
<feature type="domain" description="Beta-galactosidase 1-like first all-beta" evidence="10">
    <location>
        <begin position="488"/>
        <end position="591"/>
    </location>
</feature>
<dbReference type="FunCoup" id="A0A194RB53">
    <property type="interactions" value="563"/>
</dbReference>
<dbReference type="GO" id="GO:0004565">
    <property type="term" value="F:beta-galactosidase activity"/>
    <property type="evidence" value="ECO:0007669"/>
    <property type="project" value="UniProtKB-EC"/>
</dbReference>
<dbReference type="Pfam" id="PF01301">
    <property type="entry name" value="Glyco_hydro_35"/>
    <property type="match status" value="2"/>
</dbReference>
<proteinExistence type="inferred from homology"/>
<keyword evidence="3 7" id="KW-0378">Hydrolase</keyword>
<keyword evidence="2" id="KW-0732">Signal</keyword>
<feature type="active site" description="Nucleophile" evidence="6">
    <location>
        <position position="230"/>
    </location>
</feature>
<dbReference type="EC" id="3.2.1.23" evidence="7"/>
<dbReference type="InterPro" id="IPR026283">
    <property type="entry name" value="B-gal_1-like"/>
</dbReference>
<dbReference type="InterPro" id="IPR017853">
    <property type="entry name" value="GH"/>
</dbReference>
<sequence>DEFVLDGKPLRIISGSLHYFRLPAAYWRDRLRKLKAAGLNSVSTYVEWSYHEPEEGQYIFEGDRDVARFVQIAAEEGLHVLLRPGPYICAERDLGGLPYWLLGKYPNIRLRTVDKDFIRETEVWMAKLFTYLKPLLLGNGGPIILVQVENEYGSYGRDKKYMGAVRDILLKHVGDKALLYTTDGTDPSMFLSGSIDGAVPTIDFGSYSDVGRAKRTFRRYFPHGPLMNSEYYSGWLTHWNESLQQISGRHLVETLRVLLDNQFNVNFYMFFGGSNFEFTSGANYDRSYLPDITSYDYDAPLTEAGDPTEKYYLIRDTLATSYSDVGRVKRTFRRYFPHGPLMNSEYYSGWLTHWNESLQQISGRHLVETLRVLLDNQFNVNFYMFFGGSNFEFTSGANYDRSYLPDITSYDYDAPLTEAGDPTEKYYLIRDTLATYYSEVKSIPLPVISKKAAYGEVILQPKGSILSTNGRSHLGKKYNEVRGSTLPTFESLRQRAGLLLYETIVNDTSGELIIAKPRDTVYVYVDKELQGVLYRNCKQTTVNLKSKPGSTLSLLVENQGRINYGNRLHDYKGILSPVQYNGKVLDGKWSVTGYPLHFVGLHSFKTDEIDPKEGPVVFETFFHIPSHMKLLDTYLDTTGWGKGYVWINGNNLGRYWPGVGPQVTLYVPGVWLRTGDNTISVLELEDVPKQTTMQFIDTPVLNRRGYMCKLP</sequence>
<comment type="catalytic activity">
    <reaction evidence="7">
        <text>Hydrolysis of terminal non-reducing beta-D-galactose residues in beta-D-galactosides.</text>
        <dbReference type="EC" id="3.2.1.23"/>
    </reaction>
</comment>
<evidence type="ECO:0000256" key="7">
    <source>
        <dbReference type="RuleBase" id="RU000675"/>
    </source>
</evidence>
<dbReference type="SUPFAM" id="SSF49785">
    <property type="entry name" value="Galactose-binding domain-like"/>
    <property type="match status" value="1"/>
</dbReference>
<evidence type="ECO:0000256" key="5">
    <source>
        <dbReference type="ARBA" id="ARBA00023295"/>
    </source>
</evidence>
<dbReference type="PROSITE" id="PS01182">
    <property type="entry name" value="GLYCOSYL_HYDROL_F35"/>
    <property type="match status" value="1"/>
</dbReference>
<dbReference type="Proteomes" id="UP000053240">
    <property type="component" value="Unassembled WGS sequence"/>
</dbReference>
<evidence type="ECO:0000313" key="12">
    <source>
        <dbReference type="EMBL" id="KPJ15058.1"/>
    </source>
</evidence>
<evidence type="ECO:0000256" key="3">
    <source>
        <dbReference type="ARBA" id="ARBA00022801"/>
    </source>
</evidence>
<dbReference type="InterPro" id="IPR019801">
    <property type="entry name" value="Glyco_hydro_35_CS"/>
</dbReference>
<evidence type="ECO:0000313" key="13">
    <source>
        <dbReference type="Proteomes" id="UP000053240"/>
    </source>
</evidence>
<evidence type="ECO:0000256" key="6">
    <source>
        <dbReference type="PIRSR" id="PIRSR006336-1"/>
    </source>
</evidence>
<dbReference type="AlphaFoldDB" id="A0A194RB53"/>
<evidence type="ECO:0000259" key="9">
    <source>
        <dbReference type="Pfam" id="PF01301"/>
    </source>
</evidence>
<dbReference type="InParanoid" id="A0A194RB53"/>
<dbReference type="InterPro" id="IPR031330">
    <property type="entry name" value="Gly_Hdrlase_35_cat"/>
</dbReference>
<dbReference type="PIRSF" id="PIRSF006336">
    <property type="entry name" value="B-gal"/>
    <property type="match status" value="1"/>
</dbReference>
<evidence type="ECO:0000259" key="10">
    <source>
        <dbReference type="Pfam" id="PF21317"/>
    </source>
</evidence>
<reference evidence="12 13" key="1">
    <citation type="journal article" date="2015" name="Nat. Commun.">
        <title>Outbred genome sequencing and CRISPR/Cas9 gene editing in butterflies.</title>
        <authorList>
            <person name="Li X."/>
            <person name="Fan D."/>
            <person name="Zhang W."/>
            <person name="Liu G."/>
            <person name="Zhang L."/>
            <person name="Zhao L."/>
            <person name="Fang X."/>
            <person name="Chen L."/>
            <person name="Dong Y."/>
            <person name="Chen Y."/>
            <person name="Ding Y."/>
            <person name="Zhao R."/>
            <person name="Feng M."/>
            <person name="Zhu Y."/>
            <person name="Feng Y."/>
            <person name="Jiang X."/>
            <person name="Zhu D."/>
            <person name="Xiang H."/>
            <person name="Feng X."/>
            <person name="Li S."/>
            <person name="Wang J."/>
            <person name="Zhang G."/>
            <person name="Kronforst M.R."/>
            <person name="Wang W."/>
        </authorList>
    </citation>
    <scope>NUCLEOTIDE SEQUENCE [LARGE SCALE GENOMIC DNA]</scope>
    <source>
        <strain evidence="12">Ya'a_city_454_Pm</strain>
        <tissue evidence="12">Whole body</tissue>
    </source>
</reference>
<evidence type="ECO:0000259" key="11">
    <source>
        <dbReference type="Pfam" id="PF21467"/>
    </source>
</evidence>
<dbReference type="EMBL" id="KQ460398">
    <property type="protein sequence ID" value="KPJ15058.1"/>
    <property type="molecule type" value="Genomic_DNA"/>
</dbReference>
<dbReference type="GO" id="GO:0005975">
    <property type="term" value="P:carbohydrate metabolic process"/>
    <property type="evidence" value="ECO:0007669"/>
    <property type="project" value="InterPro"/>
</dbReference>
<dbReference type="Gene3D" id="2.60.120.260">
    <property type="entry name" value="Galactose-binding domain-like"/>
    <property type="match status" value="3"/>
</dbReference>
<keyword evidence="5 7" id="KW-0326">Glycosidase</keyword>
<feature type="domain" description="Glycoside hydrolase 35 catalytic" evidence="9">
    <location>
        <begin position="330"/>
        <end position="434"/>
    </location>
</feature>
<dbReference type="InterPro" id="IPR008979">
    <property type="entry name" value="Galactose-bd-like_sf"/>
</dbReference>
<accession>A0A194RB53</accession>
<evidence type="ECO:0000256" key="1">
    <source>
        <dbReference type="ARBA" id="ARBA00009809"/>
    </source>
</evidence>
<evidence type="ECO:0000256" key="8">
    <source>
        <dbReference type="RuleBase" id="RU003679"/>
    </source>
</evidence>
<dbReference type="Gene3D" id="3.20.20.80">
    <property type="entry name" value="Glycosidases"/>
    <property type="match status" value="1"/>
</dbReference>
<dbReference type="PRINTS" id="PR00742">
    <property type="entry name" value="GLHYDRLASE35"/>
</dbReference>
<evidence type="ECO:0000256" key="4">
    <source>
        <dbReference type="ARBA" id="ARBA00023180"/>
    </source>
</evidence>